<name>A0ABX4YEZ2_9LEPT</name>
<organism evidence="1 2">
    <name type="scientific">Leptospira inadai serovar Lyme</name>
    <dbReference type="NCBI Taxonomy" id="293084"/>
    <lineage>
        <taxon>Bacteria</taxon>
        <taxon>Pseudomonadati</taxon>
        <taxon>Spirochaetota</taxon>
        <taxon>Spirochaetia</taxon>
        <taxon>Leptospirales</taxon>
        <taxon>Leptospiraceae</taxon>
        <taxon>Leptospira</taxon>
    </lineage>
</organism>
<reference evidence="1" key="1">
    <citation type="submission" date="2018-01" db="EMBL/GenBank/DDBJ databases">
        <title>Genomic characterization of Leptospira inadai serogroup Lyme isolated from captured rat in Brazil and comparative analysis with human reference strain.</title>
        <authorList>
            <person name="Moreno L.Z."/>
            <person name="Loureiro A.P."/>
            <person name="Miraglia F."/>
            <person name="Kremer F.S."/>
            <person name="Eslabao M.R."/>
            <person name="Dellagostin O.A."/>
            <person name="Lilenbaum W."/>
            <person name="Moreno A.M."/>
        </authorList>
    </citation>
    <scope>NUCLEOTIDE SEQUENCE [LARGE SCALE GENOMIC DNA]</scope>
    <source>
        <strain evidence="1">M34/99</strain>
    </source>
</reference>
<comment type="caution">
    <text evidence="1">The sequence shown here is derived from an EMBL/GenBank/DDBJ whole genome shotgun (WGS) entry which is preliminary data.</text>
</comment>
<protein>
    <submittedName>
        <fullName evidence="1">Uncharacterized protein</fullName>
    </submittedName>
</protein>
<keyword evidence="2" id="KW-1185">Reference proteome</keyword>
<proteinExistence type="predicted"/>
<sequence length="62" mass="7073">MELLYTKTSPLARKVGIFAKEKEFPMKLKNLAENRKAVPSSGENPVKVFNVRYASNFLSRMP</sequence>
<gene>
    <name evidence="1" type="ORF">BES34_016965</name>
</gene>
<evidence type="ECO:0000313" key="1">
    <source>
        <dbReference type="EMBL" id="PNV73599.1"/>
    </source>
</evidence>
<evidence type="ECO:0000313" key="2">
    <source>
        <dbReference type="Proteomes" id="UP000094669"/>
    </source>
</evidence>
<accession>A0ABX4YEZ2</accession>
<dbReference type="EMBL" id="MCRM02000022">
    <property type="protein sequence ID" value="PNV73599.1"/>
    <property type="molecule type" value="Genomic_DNA"/>
</dbReference>
<dbReference type="Proteomes" id="UP000094669">
    <property type="component" value="Unassembled WGS sequence"/>
</dbReference>